<dbReference type="STRING" id="665467.SAMN02982931_03199"/>
<dbReference type="RefSeq" id="WP_090877838.1">
    <property type="nucleotide sequence ID" value="NZ_FMXQ01000006.1"/>
</dbReference>
<evidence type="ECO:0000256" key="1">
    <source>
        <dbReference type="SAM" id="SignalP"/>
    </source>
</evidence>
<dbReference type="Pfam" id="PF14499">
    <property type="entry name" value="DUF4437"/>
    <property type="match status" value="1"/>
</dbReference>
<keyword evidence="1" id="KW-0732">Signal</keyword>
<dbReference type="SUPFAM" id="SSF51182">
    <property type="entry name" value="RmlC-like cupins"/>
    <property type="match status" value="1"/>
</dbReference>
<organism evidence="2 3">
    <name type="scientific">Bauldia litoralis</name>
    <dbReference type="NCBI Taxonomy" id="665467"/>
    <lineage>
        <taxon>Bacteria</taxon>
        <taxon>Pseudomonadati</taxon>
        <taxon>Pseudomonadota</taxon>
        <taxon>Alphaproteobacteria</taxon>
        <taxon>Hyphomicrobiales</taxon>
        <taxon>Kaistiaceae</taxon>
        <taxon>Bauldia</taxon>
    </lineage>
</organism>
<feature type="chain" id="PRO_5011517334" description="Cupin domain-containing protein" evidence="1">
    <location>
        <begin position="27"/>
        <end position="160"/>
    </location>
</feature>
<gene>
    <name evidence="2" type="ORF">SAMN02982931_03199</name>
</gene>
<dbReference type="Proteomes" id="UP000199071">
    <property type="component" value="Unassembled WGS sequence"/>
</dbReference>
<dbReference type="AlphaFoldDB" id="A0A1G6D9N9"/>
<dbReference type="CDD" id="cd06989">
    <property type="entry name" value="cupin_DRT102"/>
    <property type="match status" value="1"/>
</dbReference>
<dbReference type="InterPro" id="IPR014710">
    <property type="entry name" value="RmlC-like_jellyroll"/>
</dbReference>
<evidence type="ECO:0000313" key="2">
    <source>
        <dbReference type="EMBL" id="SDB41852.1"/>
    </source>
</evidence>
<dbReference type="OrthoDB" id="7506908at2"/>
<name>A0A1G6D9N9_9HYPH</name>
<dbReference type="EMBL" id="FMXQ01000006">
    <property type="protein sequence ID" value="SDB41852.1"/>
    <property type="molecule type" value="Genomic_DNA"/>
</dbReference>
<feature type="signal peptide" evidence="1">
    <location>
        <begin position="1"/>
        <end position="26"/>
    </location>
</feature>
<evidence type="ECO:0008006" key="4">
    <source>
        <dbReference type="Google" id="ProtNLM"/>
    </source>
</evidence>
<dbReference type="InterPro" id="IPR011051">
    <property type="entry name" value="RmlC_Cupin_sf"/>
</dbReference>
<evidence type="ECO:0000313" key="3">
    <source>
        <dbReference type="Proteomes" id="UP000199071"/>
    </source>
</evidence>
<keyword evidence="3" id="KW-1185">Reference proteome</keyword>
<dbReference type="Gene3D" id="2.60.120.10">
    <property type="entry name" value="Jelly Rolls"/>
    <property type="match status" value="1"/>
</dbReference>
<protein>
    <recommendedName>
        <fullName evidence="4">Cupin domain-containing protein</fullName>
    </recommendedName>
</protein>
<accession>A0A1G6D9N9</accession>
<sequence length="160" mass="16740">MFAISRISLPLLALAAFSIGAQPGFAGSHDAPPAMAPDSLAWGDAPPILPPGAQLAVLSGNPMEEGPFVLRLKFPEGYEVPAHIHSGDELITVIAGEFGIGHGKKLDMDKGEVLPVGGFVEMPAGHPHFAWAATEVVVQIHGPGPFDITYMDPADDPMTQ</sequence>
<reference evidence="2 3" key="1">
    <citation type="submission" date="2016-10" db="EMBL/GenBank/DDBJ databases">
        <authorList>
            <person name="de Groot N.N."/>
        </authorList>
    </citation>
    <scope>NUCLEOTIDE SEQUENCE [LARGE SCALE GENOMIC DNA]</scope>
    <source>
        <strain evidence="2 3">ATCC 35022</strain>
    </source>
</reference>
<dbReference type="InterPro" id="IPR028013">
    <property type="entry name" value="DUF4437"/>
</dbReference>
<proteinExistence type="predicted"/>